<dbReference type="EMBL" id="CP020715">
    <property type="protein sequence ID" value="ARJ05272.1"/>
    <property type="molecule type" value="Genomic_DNA"/>
</dbReference>
<keyword evidence="2" id="KW-1185">Reference proteome</keyword>
<dbReference type="InterPro" id="IPR029058">
    <property type="entry name" value="AB_hydrolase_fold"/>
</dbReference>
<proteinExistence type="predicted"/>
<sequence>MATLAGRAMSDPTLLARLGAVDVPALVLYGESDRVVTPDYGRAVADAIPGARFVLIPAAGHLPHLENPDATWSSIDTFLAEI</sequence>
<dbReference type="PANTHER" id="PTHR43689:SF8">
    <property type="entry name" value="ALPHA_BETA-HYDROLASES SUPERFAMILY PROTEIN"/>
    <property type="match status" value="1"/>
</dbReference>
<organism evidence="1 2">
    <name type="scientific">Cnuibacter physcomitrellae</name>
    <dbReference type="NCBI Taxonomy" id="1619308"/>
    <lineage>
        <taxon>Bacteria</taxon>
        <taxon>Bacillati</taxon>
        <taxon>Actinomycetota</taxon>
        <taxon>Actinomycetes</taxon>
        <taxon>Micrococcales</taxon>
        <taxon>Microbacteriaceae</taxon>
        <taxon>Cnuibacter</taxon>
    </lineage>
</organism>
<accession>A0A1X9LLB6</accession>
<dbReference type="KEGG" id="cphy:B5808_08630"/>
<dbReference type="STRING" id="1619308.B5808_08630"/>
<gene>
    <name evidence="1" type="ORF">B5808_08630</name>
</gene>
<dbReference type="PANTHER" id="PTHR43689">
    <property type="entry name" value="HYDROLASE"/>
    <property type="match status" value="1"/>
</dbReference>
<dbReference type="AlphaFoldDB" id="A0A1X9LLB6"/>
<evidence type="ECO:0000313" key="1">
    <source>
        <dbReference type="EMBL" id="ARJ05272.1"/>
    </source>
</evidence>
<evidence type="ECO:0000313" key="2">
    <source>
        <dbReference type="Proteomes" id="UP000192775"/>
    </source>
</evidence>
<name>A0A1X9LLB6_9MICO</name>
<dbReference type="GO" id="GO:0003824">
    <property type="term" value="F:catalytic activity"/>
    <property type="evidence" value="ECO:0007669"/>
    <property type="project" value="UniProtKB-ARBA"/>
</dbReference>
<dbReference type="SUPFAM" id="SSF53474">
    <property type="entry name" value="alpha/beta-Hydrolases"/>
    <property type="match status" value="1"/>
</dbReference>
<dbReference type="Gene3D" id="3.40.50.1820">
    <property type="entry name" value="alpha/beta hydrolase"/>
    <property type="match status" value="1"/>
</dbReference>
<dbReference type="Proteomes" id="UP000192775">
    <property type="component" value="Chromosome"/>
</dbReference>
<dbReference type="Pfam" id="PF00561">
    <property type="entry name" value="Abhydrolase_1"/>
    <property type="match status" value="1"/>
</dbReference>
<protein>
    <submittedName>
        <fullName evidence="1">Uncharacterized protein</fullName>
    </submittedName>
</protein>
<dbReference type="InterPro" id="IPR000073">
    <property type="entry name" value="AB_hydrolase_1"/>
</dbReference>
<reference evidence="1 2" key="1">
    <citation type="submission" date="2017-04" db="EMBL/GenBank/DDBJ databases">
        <authorList>
            <person name="Afonso C.L."/>
            <person name="Miller P.J."/>
            <person name="Scott M.A."/>
            <person name="Spackman E."/>
            <person name="Goraichik I."/>
            <person name="Dimitrov K.M."/>
            <person name="Suarez D.L."/>
            <person name="Swayne D.E."/>
        </authorList>
    </citation>
    <scope>NUCLEOTIDE SEQUENCE [LARGE SCALE GENOMIC DNA]</scope>
    <source>
        <strain evidence="2">XA(T)</strain>
    </source>
</reference>